<evidence type="ECO:0000313" key="2">
    <source>
        <dbReference type="EMBL" id="GGE18725.1"/>
    </source>
</evidence>
<sequence>MLSIDIDGIWEPSDFSQVLNATESMYYKLDWYGSGRRGSRRSLYYLDPYFITRGLISEGEHYAEALDRLNLRIVEEARLKAYGAHRLYVERIQYNSPGGIDLLGIGKACESIANGIGRMVRYYDERKVRRERDAQEQLETERRGLEIERDRETLRSLKIKNARDMLELERDFPEEAREALIPLLVRDQDVLAEKIADGRITNARTIKSDFGG</sequence>
<dbReference type="RefSeq" id="WP_188475991.1">
    <property type="nucleotide sequence ID" value="NZ_BMFJ01000001.1"/>
</dbReference>
<organism evidence="2 3">
    <name type="scientific">Primorskyibacter flagellatus</name>
    <dbReference type="NCBI Taxonomy" id="1387277"/>
    <lineage>
        <taxon>Bacteria</taxon>
        <taxon>Pseudomonadati</taxon>
        <taxon>Pseudomonadota</taxon>
        <taxon>Alphaproteobacteria</taxon>
        <taxon>Rhodobacterales</taxon>
        <taxon>Roseobacteraceae</taxon>
        <taxon>Primorskyibacter</taxon>
    </lineage>
</organism>
<dbReference type="Proteomes" id="UP000612855">
    <property type="component" value="Unassembled WGS sequence"/>
</dbReference>
<accession>A0A916ZY31</accession>
<dbReference type="AlphaFoldDB" id="A0A916ZY31"/>
<gene>
    <name evidence="2" type="ORF">GCM10011360_04340</name>
</gene>
<keyword evidence="1" id="KW-0175">Coiled coil</keyword>
<evidence type="ECO:0000256" key="1">
    <source>
        <dbReference type="SAM" id="Coils"/>
    </source>
</evidence>
<evidence type="ECO:0000313" key="3">
    <source>
        <dbReference type="Proteomes" id="UP000612855"/>
    </source>
</evidence>
<protein>
    <submittedName>
        <fullName evidence="2">Uncharacterized protein</fullName>
    </submittedName>
</protein>
<proteinExistence type="predicted"/>
<comment type="caution">
    <text evidence="2">The sequence shown here is derived from an EMBL/GenBank/DDBJ whole genome shotgun (WGS) entry which is preliminary data.</text>
</comment>
<dbReference type="EMBL" id="BMFJ01000001">
    <property type="protein sequence ID" value="GGE18725.1"/>
    <property type="molecule type" value="Genomic_DNA"/>
</dbReference>
<reference evidence="3" key="1">
    <citation type="journal article" date="2019" name="Int. J. Syst. Evol. Microbiol.">
        <title>The Global Catalogue of Microorganisms (GCM) 10K type strain sequencing project: providing services to taxonomists for standard genome sequencing and annotation.</title>
        <authorList>
            <consortium name="The Broad Institute Genomics Platform"/>
            <consortium name="The Broad Institute Genome Sequencing Center for Infectious Disease"/>
            <person name="Wu L."/>
            <person name="Ma J."/>
        </authorList>
    </citation>
    <scope>NUCLEOTIDE SEQUENCE [LARGE SCALE GENOMIC DNA]</scope>
    <source>
        <strain evidence="3">CGMCC 1.12664</strain>
    </source>
</reference>
<feature type="coiled-coil region" evidence="1">
    <location>
        <begin position="128"/>
        <end position="155"/>
    </location>
</feature>
<name>A0A916ZY31_9RHOB</name>
<keyword evidence="3" id="KW-1185">Reference proteome</keyword>